<evidence type="ECO:0000313" key="4">
    <source>
        <dbReference type="Proteomes" id="UP001369736"/>
    </source>
</evidence>
<name>A0ABU8M1K4_9PSEU</name>
<feature type="compositionally biased region" description="Acidic residues" evidence="1">
    <location>
        <begin position="296"/>
        <end position="312"/>
    </location>
</feature>
<evidence type="ECO:0000313" key="3">
    <source>
        <dbReference type="EMBL" id="MEJ2860482.1"/>
    </source>
</evidence>
<reference evidence="3 4" key="1">
    <citation type="submission" date="2024-03" db="EMBL/GenBank/DDBJ databases">
        <title>Actinomycetospora sp. OC33-EN07, a novel actinomycete isolated from wild orchid (Aerides multiflora).</title>
        <authorList>
            <person name="Suriyachadkun C."/>
        </authorList>
    </citation>
    <scope>NUCLEOTIDE SEQUENCE [LARGE SCALE GENOMIC DNA]</scope>
    <source>
        <strain evidence="3 4">OC33-EN07</strain>
    </source>
</reference>
<gene>
    <name evidence="3" type="ORF">WCD58_04910</name>
</gene>
<feature type="compositionally biased region" description="Basic and acidic residues" evidence="1">
    <location>
        <begin position="245"/>
        <end position="261"/>
    </location>
</feature>
<dbReference type="EMBL" id="JBBEGM010000001">
    <property type="protein sequence ID" value="MEJ2860482.1"/>
    <property type="molecule type" value="Genomic_DNA"/>
</dbReference>
<comment type="caution">
    <text evidence="3">The sequence shown here is derived from an EMBL/GenBank/DDBJ whole genome shotgun (WGS) entry which is preliminary data.</text>
</comment>
<proteinExistence type="predicted"/>
<feature type="domain" description="HNH nuclease" evidence="2">
    <location>
        <begin position="419"/>
        <end position="471"/>
    </location>
</feature>
<evidence type="ECO:0000259" key="2">
    <source>
        <dbReference type="SMART" id="SM00507"/>
    </source>
</evidence>
<keyword evidence="4" id="KW-1185">Reference proteome</keyword>
<feature type="compositionally biased region" description="Acidic residues" evidence="1">
    <location>
        <begin position="262"/>
        <end position="282"/>
    </location>
</feature>
<dbReference type="SMART" id="SM00507">
    <property type="entry name" value="HNHc"/>
    <property type="match status" value="1"/>
</dbReference>
<dbReference type="Pfam" id="PF02720">
    <property type="entry name" value="DUF222"/>
    <property type="match status" value="2"/>
</dbReference>
<protein>
    <submittedName>
        <fullName evidence="3">DUF222 domain-containing protein</fullName>
    </submittedName>
</protein>
<accession>A0ABU8M1K4</accession>
<feature type="region of interest" description="Disordered" evidence="1">
    <location>
        <begin position="232"/>
        <end position="341"/>
    </location>
</feature>
<dbReference type="CDD" id="cd00085">
    <property type="entry name" value="HNHc"/>
    <property type="match status" value="1"/>
</dbReference>
<dbReference type="InterPro" id="IPR003870">
    <property type="entry name" value="DUF222"/>
</dbReference>
<dbReference type="Proteomes" id="UP001369736">
    <property type="component" value="Unassembled WGS sequence"/>
</dbReference>
<dbReference type="RefSeq" id="WP_337700067.1">
    <property type="nucleotide sequence ID" value="NZ_JBBEGM010000001.1"/>
</dbReference>
<evidence type="ECO:0000256" key="1">
    <source>
        <dbReference type="SAM" id="MobiDB-lite"/>
    </source>
</evidence>
<organism evidence="3 4">
    <name type="scientific">Actinomycetospora flava</name>
    <dbReference type="NCBI Taxonomy" id="3129232"/>
    <lineage>
        <taxon>Bacteria</taxon>
        <taxon>Bacillati</taxon>
        <taxon>Actinomycetota</taxon>
        <taxon>Actinomycetes</taxon>
        <taxon>Pseudonocardiales</taxon>
        <taxon>Pseudonocardiaceae</taxon>
        <taxon>Actinomycetospora</taxon>
    </lineage>
</organism>
<dbReference type="InterPro" id="IPR003615">
    <property type="entry name" value="HNH_nuc"/>
</dbReference>
<sequence length="511" mass="55679">MSESMGAVEREVFDRARAHVVAQRRGYYRRLQDIAALDELGAVAATGYRSLPNLVADLDNVDHPEAKRLVDEAGDLCARTSLSGEVLPARLPATADALAAGLVDPAHVRIVRDTVRHLAGLMTPPPPDELAGVEQTLADKAQLLPPKMLRRLAKAFVDFYDPDGAAPPDGEDAGDEMHMLRRRDGSLVFKGRFGDPLEAEKMVEVVGVLSARAGSEDQRSLARRQADALKDLIDDARGPHGIATDTRRGQNDTTDPARTDTDTDEPGAEPAEEPAADAEPCPDDEHVGGGEPGLAADDEPADASGDASDDAEGQAPLALIPEPRRPEPDAPSPAGRGWTERPGRVLLTVTIDHRWLCEALQDKAGKAGKTGYGTLDSGHHVDAATIRRWACDAEIIPMILGSKSEPLDVGRRQRTAPDAIRRALNHRDGGCAFPGCDRRPRRCQAHHVRHWYPDGDTALDNMCLLCRYHHQLVHHGHWTIEMINGRAWFTPPWYIDTERQPRLGGRPRVPV</sequence>